<sequence length="58" mass="5565">MVNSALVASSIVIAFDGSVQAAAPARATAAATAAGAATKTHSLARSHCDASFCATSSV</sequence>
<name>A0A811ULY2_CERCA</name>
<protein>
    <submittedName>
        <fullName evidence="2">(Mediterranean fruit fly) hypothetical protein</fullName>
    </submittedName>
</protein>
<feature type="non-terminal residue" evidence="2">
    <location>
        <position position="58"/>
    </location>
</feature>
<keyword evidence="1" id="KW-0732">Signal</keyword>
<gene>
    <name evidence="2" type="ORF">CCAP1982_LOCUS7376</name>
</gene>
<organism evidence="2 3">
    <name type="scientific">Ceratitis capitata</name>
    <name type="common">Mediterranean fruit fly</name>
    <name type="synonym">Tephritis capitata</name>
    <dbReference type="NCBI Taxonomy" id="7213"/>
    <lineage>
        <taxon>Eukaryota</taxon>
        <taxon>Metazoa</taxon>
        <taxon>Ecdysozoa</taxon>
        <taxon>Arthropoda</taxon>
        <taxon>Hexapoda</taxon>
        <taxon>Insecta</taxon>
        <taxon>Pterygota</taxon>
        <taxon>Neoptera</taxon>
        <taxon>Endopterygota</taxon>
        <taxon>Diptera</taxon>
        <taxon>Brachycera</taxon>
        <taxon>Muscomorpha</taxon>
        <taxon>Tephritoidea</taxon>
        <taxon>Tephritidae</taxon>
        <taxon>Ceratitis</taxon>
        <taxon>Ceratitis</taxon>
    </lineage>
</organism>
<feature type="signal peptide" evidence="1">
    <location>
        <begin position="1"/>
        <end position="21"/>
    </location>
</feature>
<reference evidence="2" key="1">
    <citation type="submission" date="2020-11" db="EMBL/GenBank/DDBJ databases">
        <authorList>
            <person name="Whitehead M."/>
        </authorList>
    </citation>
    <scope>NUCLEOTIDE SEQUENCE</scope>
    <source>
        <strain evidence="2">EGII</strain>
    </source>
</reference>
<dbReference type="Proteomes" id="UP000606786">
    <property type="component" value="Unassembled WGS sequence"/>
</dbReference>
<dbReference type="AlphaFoldDB" id="A0A811ULY2"/>
<evidence type="ECO:0000313" key="3">
    <source>
        <dbReference type="Proteomes" id="UP000606786"/>
    </source>
</evidence>
<evidence type="ECO:0000313" key="2">
    <source>
        <dbReference type="EMBL" id="CAD6998827.1"/>
    </source>
</evidence>
<comment type="caution">
    <text evidence="2">The sequence shown here is derived from an EMBL/GenBank/DDBJ whole genome shotgun (WGS) entry which is preliminary data.</text>
</comment>
<feature type="chain" id="PRO_5032835616" evidence="1">
    <location>
        <begin position="22"/>
        <end position="58"/>
    </location>
</feature>
<proteinExistence type="predicted"/>
<evidence type="ECO:0000256" key="1">
    <source>
        <dbReference type="SAM" id="SignalP"/>
    </source>
</evidence>
<accession>A0A811ULY2</accession>
<dbReference type="EMBL" id="CAJHJT010000012">
    <property type="protein sequence ID" value="CAD6998827.1"/>
    <property type="molecule type" value="Genomic_DNA"/>
</dbReference>
<keyword evidence="3" id="KW-1185">Reference proteome</keyword>